<evidence type="ECO:0000256" key="7">
    <source>
        <dbReference type="ARBA" id="ARBA00023163"/>
    </source>
</evidence>
<dbReference type="SUPFAM" id="SSF53383">
    <property type="entry name" value="PLP-dependent transferases"/>
    <property type="match status" value="1"/>
</dbReference>
<dbReference type="PANTHER" id="PTHR46577">
    <property type="entry name" value="HTH-TYPE TRANSCRIPTIONAL REGULATORY PROTEIN GABR"/>
    <property type="match status" value="1"/>
</dbReference>
<name>A0A317Q5H6_9ENTR</name>
<dbReference type="OrthoDB" id="9804020at2"/>
<evidence type="ECO:0000256" key="2">
    <source>
        <dbReference type="ARBA" id="ARBA00022576"/>
    </source>
</evidence>
<proteinExistence type="inferred from homology"/>
<evidence type="ECO:0000256" key="6">
    <source>
        <dbReference type="ARBA" id="ARBA00023125"/>
    </source>
</evidence>
<dbReference type="Gene3D" id="1.10.10.10">
    <property type="entry name" value="Winged helix-like DNA-binding domain superfamily/Winged helix DNA-binding domain"/>
    <property type="match status" value="1"/>
</dbReference>
<feature type="domain" description="HTH gntR-type" evidence="8">
    <location>
        <begin position="1"/>
        <end position="69"/>
    </location>
</feature>
<dbReference type="InterPro" id="IPR051446">
    <property type="entry name" value="HTH_trans_reg/aminotransferase"/>
</dbReference>
<dbReference type="InterPro" id="IPR015421">
    <property type="entry name" value="PyrdxlP-dep_Trfase_major"/>
</dbReference>
<dbReference type="Gene3D" id="3.40.640.10">
    <property type="entry name" value="Type I PLP-dependent aspartate aminotransferase-like (Major domain)"/>
    <property type="match status" value="1"/>
</dbReference>
<dbReference type="InterPro" id="IPR036388">
    <property type="entry name" value="WH-like_DNA-bd_sf"/>
</dbReference>
<comment type="caution">
    <text evidence="9">The sequence shown here is derived from an EMBL/GenBank/DDBJ whole genome shotgun (WGS) entry which is preliminary data.</text>
</comment>
<accession>A0A317Q5H6</accession>
<keyword evidence="2" id="KW-0032">Aminotransferase</keyword>
<keyword evidence="10" id="KW-1185">Reference proteome</keyword>
<dbReference type="InterPro" id="IPR036390">
    <property type="entry name" value="WH_DNA-bd_sf"/>
</dbReference>
<dbReference type="CDD" id="cd00609">
    <property type="entry name" value="AAT_like"/>
    <property type="match status" value="1"/>
</dbReference>
<gene>
    <name evidence="9" type="ORF">DES37_103197</name>
</gene>
<dbReference type="InterPro" id="IPR015424">
    <property type="entry name" value="PyrdxlP-dep_Trfase"/>
</dbReference>
<dbReference type="Pfam" id="PF00392">
    <property type="entry name" value="GntR"/>
    <property type="match status" value="1"/>
</dbReference>
<evidence type="ECO:0000256" key="4">
    <source>
        <dbReference type="ARBA" id="ARBA00022898"/>
    </source>
</evidence>
<comment type="similarity">
    <text evidence="1">In the C-terminal section; belongs to the class-I pyridoxal-phosphate-dependent aminotransferase family.</text>
</comment>
<dbReference type="AlphaFoldDB" id="A0A317Q5H6"/>
<dbReference type="Proteomes" id="UP000246744">
    <property type="component" value="Unassembled WGS sequence"/>
</dbReference>
<dbReference type="FunFam" id="3.40.640.10:FF:000023">
    <property type="entry name" value="Transcriptional regulator, GntR family"/>
    <property type="match status" value="1"/>
</dbReference>
<dbReference type="PROSITE" id="PS50949">
    <property type="entry name" value="HTH_GNTR"/>
    <property type="match status" value="1"/>
</dbReference>
<organism evidence="9 10">
    <name type="scientific">Mangrovibacter plantisponsor</name>
    <dbReference type="NCBI Taxonomy" id="451513"/>
    <lineage>
        <taxon>Bacteria</taxon>
        <taxon>Pseudomonadati</taxon>
        <taxon>Pseudomonadota</taxon>
        <taxon>Gammaproteobacteria</taxon>
        <taxon>Enterobacterales</taxon>
        <taxon>Enterobacteriaceae</taxon>
        <taxon>Mangrovibacter</taxon>
    </lineage>
</organism>
<dbReference type="SUPFAM" id="SSF46785">
    <property type="entry name" value="Winged helix' DNA-binding domain"/>
    <property type="match status" value="1"/>
</dbReference>
<evidence type="ECO:0000313" key="9">
    <source>
        <dbReference type="EMBL" id="PWW10820.1"/>
    </source>
</evidence>
<dbReference type="InterPro" id="IPR015422">
    <property type="entry name" value="PyrdxlP-dep_Trfase_small"/>
</dbReference>
<evidence type="ECO:0000256" key="5">
    <source>
        <dbReference type="ARBA" id="ARBA00023015"/>
    </source>
</evidence>
<dbReference type="SMART" id="SM00345">
    <property type="entry name" value="HTH_GNTR"/>
    <property type="match status" value="1"/>
</dbReference>
<keyword evidence="4" id="KW-0663">Pyridoxal phosphate</keyword>
<evidence type="ECO:0000256" key="1">
    <source>
        <dbReference type="ARBA" id="ARBA00005384"/>
    </source>
</evidence>
<evidence type="ECO:0000259" key="8">
    <source>
        <dbReference type="PROSITE" id="PS50949"/>
    </source>
</evidence>
<dbReference type="RefSeq" id="WP_036113040.1">
    <property type="nucleotide sequence ID" value="NZ_QGTS01000003.1"/>
</dbReference>
<dbReference type="CDD" id="cd07377">
    <property type="entry name" value="WHTH_GntR"/>
    <property type="match status" value="1"/>
</dbReference>
<dbReference type="GO" id="GO:0003677">
    <property type="term" value="F:DNA binding"/>
    <property type="evidence" value="ECO:0007669"/>
    <property type="project" value="UniProtKB-KW"/>
</dbReference>
<dbReference type="GO" id="GO:0030170">
    <property type="term" value="F:pyridoxal phosphate binding"/>
    <property type="evidence" value="ECO:0007669"/>
    <property type="project" value="InterPro"/>
</dbReference>
<evidence type="ECO:0000256" key="3">
    <source>
        <dbReference type="ARBA" id="ARBA00022679"/>
    </source>
</evidence>
<reference evidence="9 10" key="1">
    <citation type="submission" date="2018-05" db="EMBL/GenBank/DDBJ databases">
        <title>Genomic Encyclopedia of Type Strains, Phase IV (KMG-IV): sequencing the most valuable type-strain genomes for metagenomic binning, comparative biology and taxonomic classification.</title>
        <authorList>
            <person name="Goeker M."/>
        </authorList>
    </citation>
    <scope>NUCLEOTIDE SEQUENCE [LARGE SCALE GENOMIC DNA]</scope>
    <source>
        <strain evidence="9 10">DSM 19579</strain>
    </source>
</reference>
<sequence>MKKYQQLAERIAHQIELGVWHPGDRLPSIREQTGHSGMSFMTVTHAYQLLESRGLITARPQSGYYVSPPASATTPGVPASLVHQENVDINSYIFDVLQASSRPGVVPFGSAFPDPRLFPLAQLNRSLAHVARNTSAVSMTENLPPGHRALRQAIARRYAQHGLTISPDEIVITTGALEALNLSLQAVTEPGDWVVVETPCFYGALQAIERLKLKMIAIPSSPHHGIDLAALEQALNNWPVKACWLMGNHQNPLGFTLPDERKQQIIALLAQHQVSLIEDDVYGELYQGNTRPAPFRAFDTGGITLHCASFSKSLVAGFRVGWVAAGRHARRIQQLQLMSTLSGSAPVQMALADYLTTRSYDTHLRRLRRVLAERKHKAWQILRQHLPENCVITRHDGGYFLWVSLPDGIDTRALNTAAIREQISLAPVSMFTVGQAGLNGFRVNASFPWQEREIQAVQTLARLLQQALSAAS</sequence>
<keyword evidence="6" id="KW-0238">DNA-binding</keyword>
<dbReference type="GO" id="GO:0008483">
    <property type="term" value="F:transaminase activity"/>
    <property type="evidence" value="ECO:0007669"/>
    <property type="project" value="UniProtKB-KW"/>
</dbReference>
<protein>
    <submittedName>
        <fullName evidence="9">GntR family transcriptional regulator</fullName>
    </submittedName>
</protein>
<dbReference type="EMBL" id="QGTS01000003">
    <property type="protein sequence ID" value="PWW10820.1"/>
    <property type="molecule type" value="Genomic_DNA"/>
</dbReference>
<dbReference type="PANTHER" id="PTHR46577:SF2">
    <property type="entry name" value="TRANSCRIPTIONAL REGULATORY PROTEIN"/>
    <property type="match status" value="1"/>
</dbReference>
<keyword evidence="7" id="KW-0804">Transcription</keyword>
<dbReference type="InterPro" id="IPR004839">
    <property type="entry name" value="Aminotransferase_I/II_large"/>
</dbReference>
<dbReference type="Pfam" id="PF00155">
    <property type="entry name" value="Aminotran_1_2"/>
    <property type="match status" value="1"/>
</dbReference>
<dbReference type="InterPro" id="IPR000524">
    <property type="entry name" value="Tscrpt_reg_HTH_GntR"/>
</dbReference>
<dbReference type="Gene3D" id="3.90.1150.10">
    <property type="entry name" value="Aspartate Aminotransferase, domain 1"/>
    <property type="match status" value="1"/>
</dbReference>
<evidence type="ECO:0000313" key="10">
    <source>
        <dbReference type="Proteomes" id="UP000246744"/>
    </source>
</evidence>
<keyword evidence="5" id="KW-0805">Transcription regulation</keyword>
<dbReference type="GO" id="GO:0003700">
    <property type="term" value="F:DNA-binding transcription factor activity"/>
    <property type="evidence" value="ECO:0007669"/>
    <property type="project" value="InterPro"/>
</dbReference>
<keyword evidence="3" id="KW-0808">Transferase</keyword>